<dbReference type="RefSeq" id="XP_028830832.1">
    <property type="nucleotide sequence ID" value="XM_028974999.1"/>
</dbReference>
<evidence type="ECO:0000256" key="1">
    <source>
        <dbReference type="SAM" id="MobiDB-lite"/>
    </source>
</evidence>
<reference evidence="4 5" key="1">
    <citation type="submission" date="2020-06" db="EMBL/GenBank/DDBJ databases">
        <authorList>
            <consortium name="Wellcome Sanger Institute Data Sharing"/>
        </authorList>
    </citation>
    <scope>NUCLEOTIDE SEQUENCE [LARGE SCALE GENOMIC DNA]</scope>
</reference>
<feature type="compositionally biased region" description="Basic and acidic residues" evidence="1">
    <location>
        <begin position="189"/>
        <end position="200"/>
    </location>
</feature>
<gene>
    <name evidence="4" type="primary">npdc1a</name>
</gene>
<dbReference type="Proteomes" id="UP000694580">
    <property type="component" value="Chromosome 3"/>
</dbReference>
<dbReference type="Pfam" id="PF06809">
    <property type="entry name" value="NPDC1"/>
    <property type="match status" value="1"/>
</dbReference>
<organism evidence="4 5">
    <name type="scientific">Denticeps clupeoides</name>
    <name type="common">denticle herring</name>
    <dbReference type="NCBI Taxonomy" id="299321"/>
    <lineage>
        <taxon>Eukaryota</taxon>
        <taxon>Metazoa</taxon>
        <taxon>Chordata</taxon>
        <taxon>Craniata</taxon>
        <taxon>Vertebrata</taxon>
        <taxon>Euteleostomi</taxon>
        <taxon>Actinopterygii</taxon>
        <taxon>Neopterygii</taxon>
        <taxon>Teleostei</taxon>
        <taxon>Clupei</taxon>
        <taxon>Clupeiformes</taxon>
        <taxon>Denticipitoidei</taxon>
        <taxon>Denticipitidae</taxon>
        <taxon>Denticeps</taxon>
    </lineage>
</organism>
<evidence type="ECO:0000256" key="2">
    <source>
        <dbReference type="SAM" id="Phobius"/>
    </source>
</evidence>
<dbReference type="GeneID" id="114787160"/>
<accession>A0AAY4E6I8</accession>
<evidence type="ECO:0000313" key="4">
    <source>
        <dbReference type="Ensembl" id="ENSDCDP00010053327.1"/>
    </source>
</evidence>
<sequence length="246" mass="26828">MQVAGRSAPRPRACALLLGVFLATGTAIVPVSFSELDEEIDFLSSVIAKQQESKVKPAENPSRAAAQPPTNQTTTPRLSSPTPLPPKTGNTVERRGPDVLPFPSRDTLLLILISACIIVGTIALILAAVCWIKLQRESRLAEKVDYQAFGSGKTVKPVSSNGTMSSDKTLAHSAQMYHYHHQKQQMISLEKHKEESKIPESGDTSDEENEGDFTVYECPGLAPTGEMEVRNPLFDDSTLHHQTSHK</sequence>
<dbReference type="PANTHER" id="PTHR23352:SF2">
    <property type="entry name" value="NEURAL PROLIFERATION DIFFERENTIATION AND CONTROL PROTEIN 1"/>
    <property type="match status" value="1"/>
</dbReference>
<dbReference type="AlphaFoldDB" id="A0AAY4E6I8"/>
<proteinExistence type="predicted"/>
<feature type="transmembrane region" description="Helical" evidence="2">
    <location>
        <begin position="108"/>
        <end position="132"/>
    </location>
</feature>
<reference evidence="4" key="3">
    <citation type="submission" date="2025-09" db="UniProtKB">
        <authorList>
            <consortium name="Ensembl"/>
        </authorList>
    </citation>
    <scope>IDENTIFICATION</scope>
</reference>
<dbReference type="Ensembl" id="ENSDCDT00010063829.1">
    <property type="protein sequence ID" value="ENSDCDP00010053327.1"/>
    <property type="gene ID" value="ENSDCDG00010030992.1"/>
</dbReference>
<feature type="compositionally biased region" description="Low complexity" evidence="1">
    <location>
        <begin position="64"/>
        <end position="81"/>
    </location>
</feature>
<evidence type="ECO:0008006" key="6">
    <source>
        <dbReference type="Google" id="ProtNLM"/>
    </source>
</evidence>
<dbReference type="GO" id="GO:0016020">
    <property type="term" value="C:membrane"/>
    <property type="evidence" value="ECO:0007669"/>
    <property type="project" value="InterPro"/>
</dbReference>
<keyword evidence="2" id="KW-0812">Transmembrane</keyword>
<feature type="region of interest" description="Disordered" evidence="1">
    <location>
        <begin position="53"/>
        <end position="98"/>
    </location>
</feature>
<feature type="signal peptide" evidence="3">
    <location>
        <begin position="1"/>
        <end position="27"/>
    </location>
</feature>
<name>A0AAY4E6I8_9TELE</name>
<evidence type="ECO:0000256" key="3">
    <source>
        <dbReference type="SAM" id="SignalP"/>
    </source>
</evidence>
<dbReference type="GeneTree" id="ENSGT00440000038604"/>
<dbReference type="InterPro" id="IPR009635">
    <property type="entry name" value="NPDC1"/>
</dbReference>
<reference evidence="4" key="2">
    <citation type="submission" date="2025-08" db="UniProtKB">
        <authorList>
            <consortium name="Ensembl"/>
        </authorList>
    </citation>
    <scope>IDENTIFICATION</scope>
</reference>
<feature type="region of interest" description="Disordered" evidence="1">
    <location>
        <begin position="186"/>
        <end position="246"/>
    </location>
</feature>
<keyword evidence="3" id="KW-0732">Signal</keyword>
<keyword evidence="2" id="KW-0472">Membrane</keyword>
<feature type="chain" id="PRO_5044343637" description="Neural proliferation differentiation and control protein 1" evidence="3">
    <location>
        <begin position="28"/>
        <end position="246"/>
    </location>
</feature>
<protein>
    <recommendedName>
        <fullName evidence="6">Neural proliferation differentiation and control protein 1</fullName>
    </recommendedName>
</protein>
<keyword evidence="5" id="KW-1185">Reference proteome</keyword>
<keyword evidence="2" id="KW-1133">Transmembrane helix</keyword>
<evidence type="ECO:0000313" key="5">
    <source>
        <dbReference type="Proteomes" id="UP000694580"/>
    </source>
</evidence>
<dbReference type="PANTHER" id="PTHR23352">
    <property type="entry name" value="NEURAL PROLIFERATION DIFFERENTIATION AND CONTROL PROTEIN-1 NPDC-1 PROTEIN"/>
    <property type="match status" value="1"/>
</dbReference>